<dbReference type="InterPro" id="IPR027417">
    <property type="entry name" value="P-loop_NTPase"/>
</dbReference>
<gene>
    <name evidence="4" type="primary">mnmH</name>
    <name evidence="2" type="synonym">selU</name>
    <name evidence="4" type="ORF">ACFOND_04665</name>
</gene>
<dbReference type="GO" id="GO:0016740">
    <property type="term" value="F:transferase activity"/>
    <property type="evidence" value="ECO:0007669"/>
    <property type="project" value="UniProtKB-KW"/>
</dbReference>
<dbReference type="CDD" id="cd01520">
    <property type="entry name" value="RHOD_YbbB"/>
    <property type="match status" value="1"/>
</dbReference>
<comment type="similarity">
    <text evidence="2">Belongs to the SelU family.</text>
</comment>
<sequence length="370" mass="42028">MASHILRAITLQAITDYAQLFLSDTPLLDVRAPIEFSKGAFPTSINAPLMNDQERELVGTCYKDQGAQAAQDLGHRLVCGDVKQQRINAWIDFAEQYPKGVLYCFRGGLRSRITQQWLAEAGINRPFIQGGYKAMRGFLLQQLHERVESGAFMVLSGATGSGKTEVIHDWPHSIDLEGLAKHRGSAFGKTTQPQPSQIDFENAWSVAWLKRKQLSSAPVLIEDESRLIGRIAVLPEYLDAAKDANNVLLEAPFEERVRRIRQDYFMDAFDHFQKAASDHAYQLLDDFIRNAVSRIKKRLGGVRFNLLNDMLDSAIVSLKNQNDWTGFDALIEVLLNDYYDPMYQYQYQQKAHKTIFKGSHSDILEWLATR</sequence>
<evidence type="ECO:0000256" key="2">
    <source>
        <dbReference type="HAMAP-Rule" id="MF_01622"/>
    </source>
</evidence>
<organism evidence="4 5">
    <name type="scientific">Reinekea marina</name>
    <dbReference type="NCBI Taxonomy" id="1310421"/>
    <lineage>
        <taxon>Bacteria</taxon>
        <taxon>Pseudomonadati</taxon>
        <taxon>Pseudomonadota</taxon>
        <taxon>Gammaproteobacteria</taxon>
        <taxon>Oceanospirillales</taxon>
        <taxon>Saccharospirillaceae</taxon>
        <taxon>Reinekea</taxon>
    </lineage>
</organism>
<dbReference type="NCBIfam" id="NF008751">
    <property type="entry name" value="PRK11784.1-3"/>
    <property type="match status" value="1"/>
</dbReference>
<evidence type="ECO:0000259" key="3">
    <source>
        <dbReference type="PROSITE" id="PS50206"/>
    </source>
</evidence>
<reference evidence="5" key="1">
    <citation type="journal article" date="2019" name="Int. J. Syst. Evol. Microbiol.">
        <title>The Global Catalogue of Microorganisms (GCM) 10K type strain sequencing project: providing services to taxonomists for standard genome sequencing and annotation.</title>
        <authorList>
            <consortium name="The Broad Institute Genomics Platform"/>
            <consortium name="The Broad Institute Genome Sequencing Center for Infectious Disease"/>
            <person name="Wu L."/>
            <person name="Ma J."/>
        </authorList>
    </citation>
    <scope>NUCLEOTIDE SEQUENCE [LARGE SCALE GENOMIC DNA]</scope>
    <source>
        <strain evidence="5">CECT 8288</strain>
    </source>
</reference>
<dbReference type="InterPro" id="IPR017582">
    <property type="entry name" value="SelU"/>
</dbReference>
<dbReference type="PANTHER" id="PTHR30401">
    <property type="entry name" value="TRNA 2-SELENOURIDINE SYNTHASE"/>
    <property type="match status" value="1"/>
</dbReference>
<accession>A0ABV7WNX7</accession>
<dbReference type="EMBL" id="JBHRYN010000007">
    <property type="protein sequence ID" value="MFC3700926.1"/>
    <property type="molecule type" value="Genomic_DNA"/>
</dbReference>
<dbReference type="PROSITE" id="PS50206">
    <property type="entry name" value="RHODANESE_3"/>
    <property type="match status" value="1"/>
</dbReference>
<dbReference type="InterPro" id="IPR001763">
    <property type="entry name" value="Rhodanese-like_dom"/>
</dbReference>
<dbReference type="NCBIfam" id="NF008750">
    <property type="entry name" value="PRK11784.1-2"/>
    <property type="match status" value="1"/>
</dbReference>
<comment type="catalytic activity">
    <reaction evidence="2">
        <text>5-methylaminomethyl-2-(Se-phospho)selenouridine(34) in tRNA + H2O = 5-methylaminomethyl-2-selenouridine(34) in tRNA + phosphate</text>
        <dbReference type="Rhea" id="RHEA:60176"/>
        <dbReference type="Rhea" id="RHEA-COMP:10196"/>
        <dbReference type="Rhea" id="RHEA-COMP:15523"/>
        <dbReference type="ChEBI" id="CHEBI:15377"/>
        <dbReference type="ChEBI" id="CHEBI:43474"/>
        <dbReference type="ChEBI" id="CHEBI:82743"/>
        <dbReference type="ChEBI" id="CHEBI:143702"/>
    </reaction>
</comment>
<dbReference type="NCBIfam" id="TIGR03167">
    <property type="entry name" value="tRNA_sel_U_synt"/>
    <property type="match status" value="1"/>
</dbReference>
<feature type="active site" description="S-selanylcysteine intermediate" evidence="2">
    <location>
        <position position="104"/>
    </location>
</feature>
<name>A0ABV7WNX7_9GAMM</name>
<dbReference type="RefSeq" id="WP_290280378.1">
    <property type="nucleotide sequence ID" value="NZ_JAUFQI010000001.1"/>
</dbReference>
<dbReference type="Gene3D" id="3.40.250.10">
    <property type="entry name" value="Rhodanese-like domain"/>
    <property type="match status" value="1"/>
</dbReference>
<dbReference type="InterPro" id="IPR058840">
    <property type="entry name" value="AAA_SelU"/>
</dbReference>
<dbReference type="EC" id="2.9.1.3" evidence="2"/>
<comment type="catalytic activity">
    <reaction evidence="2">
        <text>5-methylaminomethyl-2-thiouridine(34) in tRNA + (2E)-geranyl diphosphate = 5-methylaminomethyl-S-(2E)-geranyl-thiouridine(34) in tRNA + diphosphate</text>
        <dbReference type="Rhea" id="RHEA:14085"/>
        <dbReference type="Rhea" id="RHEA-COMP:10195"/>
        <dbReference type="Rhea" id="RHEA-COMP:14654"/>
        <dbReference type="ChEBI" id="CHEBI:33019"/>
        <dbReference type="ChEBI" id="CHEBI:58057"/>
        <dbReference type="ChEBI" id="CHEBI:74455"/>
        <dbReference type="ChEBI" id="CHEBI:140632"/>
    </reaction>
</comment>
<dbReference type="InterPro" id="IPR036873">
    <property type="entry name" value="Rhodanese-like_dom_sf"/>
</dbReference>
<comment type="catalytic activity">
    <reaction evidence="2">
        <text>5-methylaminomethyl-2-thiouridine(34) in tRNA + selenophosphate + (2E)-geranyl diphosphate + H2O + H(+) = 5-methylaminomethyl-2-selenouridine(34) in tRNA + (2E)-thiogeraniol + phosphate + diphosphate</text>
        <dbReference type="Rhea" id="RHEA:42716"/>
        <dbReference type="Rhea" id="RHEA-COMP:10195"/>
        <dbReference type="Rhea" id="RHEA-COMP:10196"/>
        <dbReference type="ChEBI" id="CHEBI:15377"/>
        <dbReference type="ChEBI" id="CHEBI:15378"/>
        <dbReference type="ChEBI" id="CHEBI:16144"/>
        <dbReference type="ChEBI" id="CHEBI:33019"/>
        <dbReference type="ChEBI" id="CHEBI:43474"/>
        <dbReference type="ChEBI" id="CHEBI:58057"/>
        <dbReference type="ChEBI" id="CHEBI:74455"/>
        <dbReference type="ChEBI" id="CHEBI:82743"/>
        <dbReference type="ChEBI" id="CHEBI:143703"/>
        <dbReference type="EC" id="2.9.1.3"/>
    </reaction>
</comment>
<dbReference type="Proteomes" id="UP001595710">
    <property type="component" value="Unassembled WGS sequence"/>
</dbReference>
<protein>
    <recommendedName>
        <fullName evidence="2">tRNA 2-selenouridine synthase</fullName>
        <ecNumber evidence="2">2.9.1.3</ecNumber>
    </recommendedName>
</protein>
<dbReference type="PANTHER" id="PTHR30401:SF0">
    <property type="entry name" value="TRNA 2-SELENOURIDINE SYNTHASE"/>
    <property type="match status" value="1"/>
</dbReference>
<dbReference type="SUPFAM" id="SSF52821">
    <property type="entry name" value="Rhodanese/Cell cycle control phosphatase"/>
    <property type="match status" value="1"/>
</dbReference>
<feature type="domain" description="Rhodanese" evidence="3">
    <location>
        <begin position="21"/>
        <end position="144"/>
    </location>
</feature>
<keyword evidence="2 4" id="KW-0808">Transferase</keyword>
<evidence type="ECO:0000256" key="1">
    <source>
        <dbReference type="ARBA" id="ARBA00023266"/>
    </source>
</evidence>
<comment type="function">
    <text evidence="2">Involved in the post-transcriptional modification of the uridine at the wobble position (U34) of tRNA(Lys), tRNA(Glu) and tRNA(Gln). Catalyzes the conversion of 2-thiouridine (S2U-RNA) to 2-selenouridine (Se2U-RNA). Acts in a two-step process involving geranylation of 2-thiouridine (S2U) to S-geranyl-2-thiouridine (geS2U) and subsequent selenation of the latter derivative to 2-selenouridine (Se2U) in the tRNA chain.</text>
</comment>
<comment type="subunit">
    <text evidence="2">Monomer.</text>
</comment>
<dbReference type="HAMAP" id="MF_01622">
    <property type="entry name" value="tRNA_sel_U_synth"/>
    <property type="match status" value="1"/>
</dbReference>
<comment type="catalytic activity">
    <reaction evidence="2">
        <text>5-methylaminomethyl-S-(2E)-geranyl-thiouridine(34) in tRNA + selenophosphate + H(+) = 5-methylaminomethyl-2-(Se-phospho)selenouridine(34) in tRNA + (2E)-thiogeraniol</text>
        <dbReference type="Rhea" id="RHEA:60172"/>
        <dbReference type="Rhea" id="RHEA-COMP:14654"/>
        <dbReference type="Rhea" id="RHEA-COMP:15523"/>
        <dbReference type="ChEBI" id="CHEBI:15378"/>
        <dbReference type="ChEBI" id="CHEBI:16144"/>
        <dbReference type="ChEBI" id="CHEBI:140632"/>
        <dbReference type="ChEBI" id="CHEBI:143702"/>
        <dbReference type="ChEBI" id="CHEBI:143703"/>
    </reaction>
</comment>
<evidence type="ECO:0000313" key="5">
    <source>
        <dbReference type="Proteomes" id="UP001595710"/>
    </source>
</evidence>
<keyword evidence="5" id="KW-1185">Reference proteome</keyword>
<comment type="caution">
    <text evidence="4">The sequence shown here is derived from an EMBL/GenBank/DDBJ whole genome shotgun (WGS) entry which is preliminary data.</text>
</comment>
<dbReference type="Pfam" id="PF26341">
    <property type="entry name" value="AAA_SelU"/>
    <property type="match status" value="1"/>
</dbReference>
<proteinExistence type="inferred from homology"/>
<keyword evidence="1 2" id="KW-0711">Selenium</keyword>
<evidence type="ECO:0000313" key="4">
    <source>
        <dbReference type="EMBL" id="MFC3700926.1"/>
    </source>
</evidence>
<dbReference type="SUPFAM" id="SSF52540">
    <property type="entry name" value="P-loop containing nucleoside triphosphate hydrolases"/>
    <property type="match status" value="1"/>
</dbReference>
<dbReference type="SMART" id="SM00450">
    <property type="entry name" value="RHOD"/>
    <property type="match status" value="1"/>
</dbReference>